<evidence type="ECO:0000256" key="3">
    <source>
        <dbReference type="ARBA" id="ARBA00022691"/>
    </source>
</evidence>
<dbReference type="PRINTS" id="PR02008">
    <property type="entry name" value="RCMTFAMILY"/>
</dbReference>
<evidence type="ECO:0000256" key="5">
    <source>
        <dbReference type="PROSITE-ProRule" id="PRU01023"/>
    </source>
</evidence>
<dbReference type="GO" id="GO:0008173">
    <property type="term" value="F:RNA methyltransferase activity"/>
    <property type="evidence" value="ECO:0007669"/>
    <property type="project" value="InterPro"/>
</dbReference>
<keyword evidence="2 5" id="KW-0808">Transferase</keyword>
<evidence type="ECO:0000256" key="2">
    <source>
        <dbReference type="ARBA" id="ARBA00022679"/>
    </source>
</evidence>
<organism evidence="7">
    <name type="scientific">Mucochytrium quahogii</name>
    <dbReference type="NCBI Taxonomy" id="96639"/>
    <lineage>
        <taxon>Eukaryota</taxon>
        <taxon>Sar</taxon>
        <taxon>Stramenopiles</taxon>
        <taxon>Bigyra</taxon>
        <taxon>Labyrinthulomycetes</taxon>
        <taxon>Thraustochytrida</taxon>
        <taxon>Thraustochytriidae</taxon>
        <taxon>Mucochytrium</taxon>
    </lineage>
</organism>
<evidence type="ECO:0000256" key="1">
    <source>
        <dbReference type="ARBA" id="ARBA00022603"/>
    </source>
</evidence>
<dbReference type="Pfam" id="PF01189">
    <property type="entry name" value="Methyltr_RsmB-F"/>
    <property type="match status" value="2"/>
</dbReference>
<feature type="binding site" evidence="5">
    <location>
        <position position="149"/>
    </location>
    <ligand>
        <name>S-adenosyl-L-methionine</name>
        <dbReference type="ChEBI" id="CHEBI:59789"/>
    </ligand>
</feature>
<dbReference type="Gene3D" id="3.40.50.150">
    <property type="entry name" value="Vaccinia Virus protein VP39"/>
    <property type="match status" value="1"/>
</dbReference>
<dbReference type="EMBL" id="HBHK01025786">
    <property type="protein sequence ID" value="CAD9705295.1"/>
    <property type="molecule type" value="Transcribed_RNA"/>
</dbReference>
<feature type="active site" description="Nucleophile" evidence="5">
    <location>
        <position position="339"/>
    </location>
</feature>
<feature type="binding site" evidence="5">
    <location>
        <begin position="125"/>
        <end position="131"/>
    </location>
    <ligand>
        <name>S-adenosyl-L-methionine</name>
        <dbReference type="ChEBI" id="CHEBI:59789"/>
    </ligand>
</feature>
<feature type="binding site" evidence="5">
    <location>
        <position position="268"/>
    </location>
    <ligand>
        <name>S-adenosyl-L-methionine</name>
        <dbReference type="ChEBI" id="CHEBI:59789"/>
    </ligand>
</feature>
<dbReference type="GO" id="GO:0001510">
    <property type="term" value="P:RNA methylation"/>
    <property type="evidence" value="ECO:0007669"/>
    <property type="project" value="InterPro"/>
</dbReference>
<dbReference type="GO" id="GO:0003723">
    <property type="term" value="F:RNA binding"/>
    <property type="evidence" value="ECO:0007669"/>
    <property type="project" value="UniProtKB-UniRule"/>
</dbReference>
<evidence type="ECO:0000313" key="7">
    <source>
        <dbReference type="EMBL" id="CAD9705295.1"/>
    </source>
</evidence>
<evidence type="ECO:0000256" key="4">
    <source>
        <dbReference type="ARBA" id="ARBA00022884"/>
    </source>
</evidence>
<dbReference type="SUPFAM" id="SSF53335">
    <property type="entry name" value="S-adenosyl-L-methionine-dependent methyltransferases"/>
    <property type="match status" value="1"/>
</dbReference>
<dbReference type="AlphaFoldDB" id="A0A7S2SNQ9"/>
<proteinExistence type="inferred from homology"/>
<feature type="binding site" evidence="5">
    <location>
        <position position="188"/>
    </location>
    <ligand>
        <name>S-adenosyl-L-methionine</name>
        <dbReference type="ChEBI" id="CHEBI:59789"/>
    </ligand>
</feature>
<sequence length="409" mass="45722">MSDKAGPALTVTDGSRFAVFLQANGVDWKWYNQQAARSAQLDRYVRVNPQYPRSTEDVRKKLEGEFGRASVVEWTKTPFIQIPGDAKLKGNDLYESGAIYGMDIASGFAIDVLDVRPGEKVLDLCCAPGGKLCMLADLMQRKGELVGLDASKHRAFTCASVCKKYRTASRHFKNKTDNDWDFTIIVEDGVTFSNSQQAKEIIWDTQADEVLHQKESGIETFEKRDPEAKPKQKKLNKGLKRKLEEKRLEKKKRRKADVDNLFDRVVVDAECTHDGSLKHMAKYATGGVFGQEALESKFLNADNAKYSTESNDLEQLQQGLLENGFRLLRPGGVLIYSTCSFCKTQNEDVVSWLLKKYGDQVQLDDLSRQTVGKTQAPFVNSTSLAGTLRFEPCASGTSGLFIAKLSKRS</sequence>
<dbReference type="InterPro" id="IPR049560">
    <property type="entry name" value="MeTrfase_RsmB-F_NOP2_cat"/>
</dbReference>
<dbReference type="InterPro" id="IPR029063">
    <property type="entry name" value="SAM-dependent_MTases_sf"/>
</dbReference>
<reference evidence="7" key="1">
    <citation type="submission" date="2021-01" db="EMBL/GenBank/DDBJ databases">
        <authorList>
            <person name="Corre E."/>
            <person name="Pelletier E."/>
            <person name="Niang G."/>
            <person name="Scheremetjew M."/>
            <person name="Finn R."/>
            <person name="Kale V."/>
            <person name="Holt S."/>
            <person name="Cochrane G."/>
            <person name="Meng A."/>
            <person name="Brown T."/>
            <person name="Cohen L."/>
        </authorList>
    </citation>
    <scope>NUCLEOTIDE SEQUENCE</scope>
    <source>
        <strain evidence="7">NY070348D</strain>
    </source>
</reference>
<dbReference type="PANTHER" id="PTHR22807">
    <property type="entry name" value="NOP2 YEAST -RELATED NOL1/NOP2/FMU SUN DOMAIN-CONTAINING"/>
    <property type="match status" value="1"/>
</dbReference>
<protein>
    <recommendedName>
        <fullName evidence="6">SAM-dependent MTase RsmB/NOP-type domain-containing protein</fullName>
    </recommendedName>
</protein>
<keyword evidence="4 5" id="KW-0694">RNA-binding</keyword>
<accession>A0A7S2SNQ9</accession>
<dbReference type="PANTHER" id="PTHR22807:SF16">
    <property type="entry name" value="SAM-DEPENDENT MTASE RSMB_NOP-TYPE DOMAIN-CONTAINING PROTEIN"/>
    <property type="match status" value="1"/>
</dbReference>
<dbReference type="PROSITE" id="PS51686">
    <property type="entry name" value="SAM_MT_RSMB_NOP"/>
    <property type="match status" value="1"/>
</dbReference>
<dbReference type="InterPro" id="IPR001678">
    <property type="entry name" value="MeTrfase_RsmB-F_NOP2_dom"/>
</dbReference>
<dbReference type="InterPro" id="IPR023267">
    <property type="entry name" value="RCMT"/>
</dbReference>
<gene>
    <name evidence="7" type="ORF">QSP1433_LOCUS16180</name>
</gene>
<name>A0A7S2SNQ9_9STRA</name>
<evidence type="ECO:0000259" key="6">
    <source>
        <dbReference type="PROSITE" id="PS51686"/>
    </source>
</evidence>
<comment type="similarity">
    <text evidence="5">Belongs to the class I-like SAM-binding methyltransferase superfamily. RsmB/NOP family.</text>
</comment>
<feature type="domain" description="SAM-dependent MTase RsmB/NOP-type" evidence="6">
    <location>
        <begin position="33"/>
        <end position="408"/>
    </location>
</feature>
<keyword evidence="3 5" id="KW-0949">S-adenosyl-L-methionine</keyword>
<keyword evidence="1 5" id="KW-0489">Methyltransferase</keyword>